<keyword evidence="2" id="KW-0201">Cytochrome c-type biogenesis</keyword>
<proteinExistence type="predicted"/>
<evidence type="ECO:0000259" key="5">
    <source>
        <dbReference type="PROSITE" id="PS51352"/>
    </source>
</evidence>
<sequence length="310" mass="36718">MKAPKLTYVKNKYTTKGKINFSQAFKIYSEKCNENYGIYILNPGENNFVLKSSDKSLFPQADEDFKTILNNFEIDRDNIYKNISNDVKANNNIFPSEKKIYYDRLINDNENKRDSLIYESASRSKNHNLVLWYLIYKTENDWYYSSWYKRIFDSLPNDIKKSIAGKRLSNKFQTLEKIQIGEKFPIGTFTKNYIFKNSNKKYILVDFWFSHCGPCLADFPKYKEVYNHYKEKGLEIIGISTDQTKNIDDWKKVMKEKNLSWLHFLDENGTESKKYNINSFPTTFLLDSEGTIIKKNISPEELEIFLEQNL</sequence>
<name>A0ABP9MFL9_9FLAO</name>
<organism evidence="6 7">
    <name type="scientific">Chryseobacterium ginsengisoli</name>
    <dbReference type="NCBI Taxonomy" id="363853"/>
    <lineage>
        <taxon>Bacteria</taxon>
        <taxon>Pseudomonadati</taxon>
        <taxon>Bacteroidota</taxon>
        <taxon>Flavobacteriia</taxon>
        <taxon>Flavobacteriales</taxon>
        <taxon>Weeksellaceae</taxon>
        <taxon>Chryseobacterium group</taxon>
        <taxon>Chryseobacterium</taxon>
    </lineage>
</organism>
<dbReference type="PROSITE" id="PS51352">
    <property type="entry name" value="THIOREDOXIN_2"/>
    <property type="match status" value="1"/>
</dbReference>
<keyword evidence="4" id="KW-0676">Redox-active center</keyword>
<gene>
    <name evidence="6" type="ORF">GCM10023210_26020</name>
</gene>
<evidence type="ECO:0000256" key="1">
    <source>
        <dbReference type="ARBA" id="ARBA00004196"/>
    </source>
</evidence>
<evidence type="ECO:0000256" key="2">
    <source>
        <dbReference type="ARBA" id="ARBA00022748"/>
    </source>
</evidence>
<feature type="domain" description="Thioredoxin" evidence="5">
    <location>
        <begin position="149"/>
        <end position="310"/>
    </location>
</feature>
<dbReference type="CDD" id="cd02966">
    <property type="entry name" value="TlpA_like_family"/>
    <property type="match status" value="1"/>
</dbReference>
<dbReference type="Gene3D" id="3.40.30.10">
    <property type="entry name" value="Glutaredoxin"/>
    <property type="match status" value="1"/>
</dbReference>
<keyword evidence="7" id="KW-1185">Reference proteome</keyword>
<dbReference type="InterPro" id="IPR013740">
    <property type="entry name" value="Redoxin"/>
</dbReference>
<evidence type="ECO:0000256" key="4">
    <source>
        <dbReference type="ARBA" id="ARBA00023284"/>
    </source>
</evidence>
<reference evidence="7" key="1">
    <citation type="journal article" date="2019" name="Int. J. Syst. Evol. Microbiol.">
        <title>The Global Catalogue of Microorganisms (GCM) 10K type strain sequencing project: providing services to taxonomists for standard genome sequencing and annotation.</title>
        <authorList>
            <consortium name="The Broad Institute Genomics Platform"/>
            <consortium name="The Broad Institute Genome Sequencing Center for Infectious Disease"/>
            <person name="Wu L."/>
            <person name="Ma J."/>
        </authorList>
    </citation>
    <scope>NUCLEOTIDE SEQUENCE [LARGE SCALE GENOMIC DNA]</scope>
    <source>
        <strain evidence="7">JCM 18019</strain>
    </source>
</reference>
<dbReference type="Proteomes" id="UP001500353">
    <property type="component" value="Unassembled WGS sequence"/>
</dbReference>
<protein>
    <recommendedName>
        <fullName evidence="5">Thioredoxin domain-containing protein</fullName>
    </recommendedName>
</protein>
<dbReference type="PANTHER" id="PTHR42852:SF6">
    <property type="entry name" value="THIOL:DISULFIDE INTERCHANGE PROTEIN DSBE"/>
    <property type="match status" value="1"/>
</dbReference>
<dbReference type="InterPro" id="IPR050553">
    <property type="entry name" value="Thioredoxin_ResA/DsbE_sf"/>
</dbReference>
<evidence type="ECO:0000313" key="6">
    <source>
        <dbReference type="EMBL" id="GAA5094405.1"/>
    </source>
</evidence>
<comment type="subcellular location">
    <subcellularLocation>
        <location evidence="1">Cell envelope</location>
    </subcellularLocation>
</comment>
<comment type="caution">
    <text evidence="6">The sequence shown here is derived from an EMBL/GenBank/DDBJ whole genome shotgun (WGS) entry which is preliminary data.</text>
</comment>
<dbReference type="PANTHER" id="PTHR42852">
    <property type="entry name" value="THIOL:DISULFIDE INTERCHANGE PROTEIN DSBE"/>
    <property type="match status" value="1"/>
</dbReference>
<dbReference type="InterPro" id="IPR013766">
    <property type="entry name" value="Thioredoxin_domain"/>
</dbReference>
<dbReference type="SUPFAM" id="SSF52833">
    <property type="entry name" value="Thioredoxin-like"/>
    <property type="match status" value="1"/>
</dbReference>
<dbReference type="InterPro" id="IPR036249">
    <property type="entry name" value="Thioredoxin-like_sf"/>
</dbReference>
<evidence type="ECO:0000313" key="7">
    <source>
        <dbReference type="Proteomes" id="UP001500353"/>
    </source>
</evidence>
<accession>A0ABP9MFL9</accession>
<keyword evidence="3" id="KW-1015">Disulfide bond</keyword>
<evidence type="ECO:0000256" key="3">
    <source>
        <dbReference type="ARBA" id="ARBA00023157"/>
    </source>
</evidence>
<dbReference type="EMBL" id="BAABHX010000003">
    <property type="protein sequence ID" value="GAA5094405.1"/>
    <property type="molecule type" value="Genomic_DNA"/>
</dbReference>
<dbReference type="Pfam" id="PF08534">
    <property type="entry name" value="Redoxin"/>
    <property type="match status" value="1"/>
</dbReference>